<proteinExistence type="predicted"/>
<sequence length="530" mass="57643">MQLRRARNQAKAWREGAAEAPAVGFFGRAQAGKTRLISALTSGENPALTVSLAGENLDYAAHINPDHQSAGLAIRFSRRAVVEDADFPIQLSLLGEVDILRILALAFLLDCRHDGIRPAADDKEIANRLRALALQRQSEPVAGIDGDDVVELWDFLTRHDKHGQQPLAAQFWPGALALCPYLAIDDRARLFSLLWGDVPALTEAYRRFAHALSLLDGARKVLAPRAVLMDDTGLPADALLDAMAFAAAGTSADPAVSVRPLVEGDAASPVALSLAELNFIAAELSLSLARSDVENLSRLADMVDFPGYGGGLDAGRPETLLPAGSSLAPFADAIARAKSLCLLERYAEHGQNPLLLVCTAAQAPSEAKSVGLSLKYWVKLTQGENSRLRGAHKPGLIWALSEYDPRSTQTRHCDDAVQRYVGRPGDSWGTVLVTDDRGISRMAGHLKAEIDANLRQDHIAESLRRMRWELGQCFAGWYNALEPDDEKHKEHIAEILLKTLQARAGVHGELLEHLLPERSVFNQLFFAASR</sequence>
<organism evidence="1">
    <name type="scientific">Acerihabitans sp. KWT182</name>
    <dbReference type="NCBI Taxonomy" id="3157919"/>
    <lineage>
        <taxon>Bacteria</taxon>
        <taxon>Pseudomonadati</taxon>
        <taxon>Pseudomonadota</taxon>
        <taxon>Gammaproteobacteria</taxon>
        <taxon>Enterobacterales</taxon>
        <taxon>Pectobacteriaceae</taxon>
        <taxon>Acerihabitans</taxon>
    </lineage>
</organism>
<dbReference type="InterPro" id="IPR017030">
    <property type="entry name" value="Vir_effector_SfrC"/>
</dbReference>
<dbReference type="EMBL" id="CP157947">
    <property type="protein sequence ID" value="XBS68003.1"/>
    <property type="molecule type" value="Genomic_DNA"/>
</dbReference>
<accession>A0AAU7Q4H2</accession>
<reference evidence="1" key="1">
    <citation type="submission" date="2024-06" db="EMBL/GenBank/DDBJ databases">
        <authorList>
            <person name="Coelho C."/>
            <person name="Bento M."/>
            <person name="Garcia E."/>
            <person name="Camelo A."/>
            <person name="Brandao I."/>
            <person name="Espirito Santo C."/>
            <person name="Trovao J."/>
            <person name="Verissimo A."/>
            <person name="Costa J."/>
            <person name="Tiago I."/>
        </authorList>
    </citation>
    <scope>NUCLEOTIDE SEQUENCE</scope>
    <source>
        <strain evidence="1">KWT182</strain>
    </source>
</reference>
<dbReference type="AlphaFoldDB" id="A0AAU7Q4H2"/>
<dbReference type="Pfam" id="PF10139">
    <property type="entry name" value="Virul_Fac"/>
    <property type="match status" value="2"/>
</dbReference>
<evidence type="ECO:0000313" key="1">
    <source>
        <dbReference type="EMBL" id="XBS68003.1"/>
    </source>
</evidence>
<name>A0AAU7Q4H2_9GAMM</name>
<gene>
    <name evidence="1" type="ORF">ABK905_13965</name>
</gene>
<protein>
    <submittedName>
        <fullName evidence="1">Virulence factor SrfC family protein</fullName>
    </submittedName>
</protein>